<sequence length="55" mass="6053">MLAGVDIDINGHMHGKPRLHASPHLRSTLTVIVMINDSSCQGLVFRGIYKLVLNI</sequence>
<reference evidence="1" key="1">
    <citation type="submission" date="2018-02" db="EMBL/GenBank/DDBJ databases">
        <title>Rhizophora mucronata_Transcriptome.</title>
        <authorList>
            <person name="Meera S.P."/>
            <person name="Sreeshan A."/>
            <person name="Augustine A."/>
        </authorList>
    </citation>
    <scope>NUCLEOTIDE SEQUENCE</scope>
    <source>
        <tissue evidence="1">Leaf</tissue>
    </source>
</reference>
<evidence type="ECO:0000313" key="1">
    <source>
        <dbReference type="EMBL" id="MBW80734.1"/>
    </source>
</evidence>
<proteinExistence type="predicted"/>
<protein>
    <submittedName>
        <fullName evidence="1">Uncharacterized protein</fullName>
    </submittedName>
</protein>
<accession>A0A2P2IHM2</accession>
<organism evidence="1">
    <name type="scientific">Rhizophora mucronata</name>
    <name type="common">Asiatic mangrove</name>
    <dbReference type="NCBI Taxonomy" id="61149"/>
    <lineage>
        <taxon>Eukaryota</taxon>
        <taxon>Viridiplantae</taxon>
        <taxon>Streptophyta</taxon>
        <taxon>Embryophyta</taxon>
        <taxon>Tracheophyta</taxon>
        <taxon>Spermatophyta</taxon>
        <taxon>Magnoliopsida</taxon>
        <taxon>eudicotyledons</taxon>
        <taxon>Gunneridae</taxon>
        <taxon>Pentapetalae</taxon>
        <taxon>rosids</taxon>
        <taxon>fabids</taxon>
        <taxon>Malpighiales</taxon>
        <taxon>Rhizophoraceae</taxon>
        <taxon>Rhizophora</taxon>
    </lineage>
</organism>
<dbReference type="EMBL" id="GGEC01000251">
    <property type="protein sequence ID" value="MBW80734.1"/>
    <property type="molecule type" value="Transcribed_RNA"/>
</dbReference>
<name>A0A2P2IHM2_RHIMU</name>
<dbReference type="AlphaFoldDB" id="A0A2P2IHM2"/>